<sequence>MWLSRGGNYPLTFDIQSSFMSSASDEKTKTRQFSWTPHCARWQDVNLSGQTSALGRLGMNHEPFLRLTRFALAPIFTGMRMEELIVTRDAPLLPSVNLSGFPLGRIAFPSERLTTLNFRCGNVAEVIRVLQGCPALVDLVCIFENQGGLIPGPKPLTLHFLRVLYCFAPSLLPYLTLPRLQVLELSKILEDTGASVNSLVSRSSCREDQLELRVCMHSMTTTQVRHFLRGIPFVSKFRLLIFLALDEDHIRVLADDEVLPRLRELSVYDQHGADPFDPMLDMLRYRAGRGLRSFELCGVSGSRLLAGRYKCCLELPVSSFVSRSPIIKKVRLSAFAAIAAASLVVAHPGLPTPSPIALKARALHERAVAARRAATAERLRKECGIASKPCDSKGVAQFDTIFPDYDGLTTHEHGVAHVNASAAANGTMIDGQVAHIGQFFFDETLRNAVEAIDLYNTNTNAVTVNDDDMWAPTQADNNYDSFPEFIYFNNEDITDEFPSNR</sequence>
<dbReference type="PANTHER" id="PTHR34315">
    <property type="match status" value="1"/>
</dbReference>
<dbReference type="InterPro" id="IPR015889">
    <property type="entry name" value="Intradiol_dOase_core"/>
</dbReference>
<accession>A0AAD7MW57</accession>
<dbReference type="GO" id="GO:0005506">
    <property type="term" value="F:iron ion binding"/>
    <property type="evidence" value="ECO:0007669"/>
    <property type="project" value="InterPro"/>
</dbReference>
<evidence type="ECO:0008006" key="3">
    <source>
        <dbReference type="Google" id="ProtNLM"/>
    </source>
</evidence>
<keyword evidence="2" id="KW-1185">Reference proteome</keyword>
<organism evidence="1 2">
    <name type="scientific">Mycena maculata</name>
    <dbReference type="NCBI Taxonomy" id="230809"/>
    <lineage>
        <taxon>Eukaryota</taxon>
        <taxon>Fungi</taxon>
        <taxon>Dikarya</taxon>
        <taxon>Basidiomycota</taxon>
        <taxon>Agaricomycotina</taxon>
        <taxon>Agaricomycetes</taxon>
        <taxon>Agaricomycetidae</taxon>
        <taxon>Agaricales</taxon>
        <taxon>Marasmiineae</taxon>
        <taxon>Mycenaceae</taxon>
        <taxon>Mycena</taxon>
    </lineage>
</organism>
<dbReference type="SUPFAM" id="SSF49482">
    <property type="entry name" value="Aromatic compound dioxygenase"/>
    <property type="match status" value="1"/>
</dbReference>
<dbReference type="AlphaFoldDB" id="A0AAD7MW57"/>
<gene>
    <name evidence="1" type="ORF">DFH07DRAFT_944566</name>
</gene>
<comment type="caution">
    <text evidence="1">The sequence shown here is derived from an EMBL/GenBank/DDBJ whole genome shotgun (WGS) entry which is preliminary data.</text>
</comment>
<name>A0AAD7MW57_9AGAR</name>
<evidence type="ECO:0000313" key="2">
    <source>
        <dbReference type="Proteomes" id="UP001215280"/>
    </source>
</evidence>
<reference evidence="1" key="1">
    <citation type="submission" date="2023-03" db="EMBL/GenBank/DDBJ databases">
        <title>Massive genome expansion in bonnet fungi (Mycena s.s.) driven by repeated elements and novel gene families across ecological guilds.</title>
        <authorList>
            <consortium name="Lawrence Berkeley National Laboratory"/>
            <person name="Harder C.B."/>
            <person name="Miyauchi S."/>
            <person name="Viragh M."/>
            <person name="Kuo A."/>
            <person name="Thoen E."/>
            <person name="Andreopoulos B."/>
            <person name="Lu D."/>
            <person name="Skrede I."/>
            <person name="Drula E."/>
            <person name="Henrissat B."/>
            <person name="Morin E."/>
            <person name="Kohler A."/>
            <person name="Barry K."/>
            <person name="LaButti K."/>
            <person name="Morin E."/>
            <person name="Salamov A."/>
            <person name="Lipzen A."/>
            <person name="Mereny Z."/>
            <person name="Hegedus B."/>
            <person name="Baldrian P."/>
            <person name="Stursova M."/>
            <person name="Weitz H."/>
            <person name="Taylor A."/>
            <person name="Grigoriev I.V."/>
            <person name="Nagy L.G."/>
            <person name="Martin F."/>
            <person name="Kauserud H."/>
        </authorList>
    </citation>
    <scope>NUCLEOTIDE SEQUENCE</scope>
    <source>
        <strain evidence="1">CBHHK188m</strain>
    </source>
</reference>
<protein>
    <recommendedName>
        <fullName evidence="3">FBD domain-containing protein</fullName>
    </recommendedName>
</protein>
<dbReference type="GO" id="GO:0016702">
    <property type="term" value="F:oxidoreductase activity, acting on single donors with incorporation of molecular oxygen, incorporation of two atoms of oxygen"/>
    <property type="evidence" value="ECO:0007669"/>
    <property type="project" value="InterPro"/>
</dbReference>
<proteinExistence type="predicted"/>
<dbReference type="EMBL" id="JARJLG010000156">
    <property type="protein sequence ID" value="KAJ7735273.1"/>
    <property type="molecule type" value="Genomic_DNA"/>
</dbReference>
<evidence type="ECO:0000313" key="1">
    <source>
        <dbReference type="EMBL" id="KAJ7735273.1"/>
    </source>
</evidence>
<dbReference type="Proteomes" id="UP001215280">
    <property type="component" value="Unassembled WGS sequence"/>
</dbReference>
<dbReference type="PANTHER" id="PTHR34315:SF2">
    <property type="entry name" value="ANCHORED DIOXYGENASE, PUTATIVE (AFU_ORTHOLOGUE AFUA_3G01800)-RELATED"/>
    <property type="match status" value="1"/>
</dbReference>